<dbReference type="GO" id="GO:0030246">
    <property type="term" value="F:carbohydrate binding"/>
    <property type="evidence" value="ECO:0007669"/>
    <property type="project" value="UniProtKB-KW"/>
</dbReference>
<evidence type="ECO:0000256" key="4">
    <source>
        <dbReference type="ARBA" id="ARBA00022734"/>
    </source>
</evidence>
<gene>
    <name evidence="10" type="ORF">IRJ41_006478</name>
</gene>
<evidence type="ECO:0000256" key="1">
    <source>
        <dbReference type="ARBA" id="ARBA00004613"/>
    </source>
</evidence>
<dbReference type="OrthoDB" id="8066719at2759"/>
<evidence type="ECO:0000256" key="8">
    <source>
        <dbReference type="SAM" id="SignalP"/>
    </source>
</evidence>
<dbReference type="Pfam" id="PF01391">
    <property type="entry name" value="Collagen"/>
    <property type="match status" value="1"/>
</dbReference>
<proteinExistence type="predicted"/>
<dbReference type="EMBL" id="JAFHDT010000227">
    <property type="protein sequence ID" value="KAI7790146.1"/>
    <property type="molecule type" value="Genomic_DNA"/>
</dbReference>
<evidence type="ECO:0000259" key="9">
    <source>
        <dbReference type="PROSITE" id="PS50041"/>
    </source>
</evidence>
<organism evidence="10 11">
    <name type="scientific">Triplophysa rosa</name>
    <name type="common">Cave loach</name>
    <dbReference type="NCBI Taxonomy" id="992332"/>
    <lineage>
        <taxon>Eukaryota</taxon>
        <taxon>Metazoa</taxon>
        <taxon>Chordata</taxon>
        <taxon>Craniata</taxon>
        <taxon>Vertebrata</taxon>
        <taxon>Euteleostomi</taxon>
        <taxon>Actinopterygii</taxon>
        <taxon>Neopterygii</taxon>
        <taxon>Teleostei</taxon>
        <taxon>Ostariophysi</taxon>
        <taxon>Cypriniformes</taxon>
        <taxon>Nemacheilidae</taxon>
        <taxon>Triplophysa</taxon>
    </lineage>
</organism>
<dbReference type="Gene3D" id="3.10.100.10">
    <property type="entry name" value="Mannose-Binding Protein A, subunit A"/>
    <property type="match status" value="1"/>
</dbReference>
<protein>
    <submittedName>
        <fullName evidence="10">Collectin-10</fullName>
    </submittedName>
</protein>
<keyword evidence="3 8" id="KW-0732">Signal</keyword>
<dbReference type="Proteomes" id="UP001059041">
    <property type="component" value="Unassembled WGS sequence"/>
</dbReference>
<dbReference type="GO" id="GO:0005615">
    <property type="term" value="C:extracellular space"/>
    <property type="evidence" value="ECO:0007669"/>
    <property type="project" value="TreeGrafter"/>
</dbReference>
<keyword evidence="11" id="KW-1185">Reference proteome</keyword>
<dbReference type="InterPro" id="IPR016186">
    <property type="entry name" value="C-type_lectin-like/link_sf"/>
</dbReference>
<comment type="subcellular location">
    <subcellularLocation>
        <location evidence="1">Secreted</location>
    </subcellularLocation>
</comment>
<feature type="chain" id="PRO_5040994325" evidence="8">
    <location>
        <begin position="26"/>
        <end position="270"/>
    </location>
</feature>
<dbReference type="PANTHER" id="PTHR22799:SF1">
    <property type="entry name" value="C-TYPE LECTIN DOMAIN FAMILY 11 MEMBER A"/>
    <property type="match status" value="1"/>
</dbReference>
<dbReference type="PROSITE" id="PS50041">
    <property type="entry name" value="C_TYPE_LECTIN_2"/>
    <property type="match status" value="1"/>
</dbReference>
<evidence type="ECO:0000256" key="6">
    <source>
        <dbReference type="ARBA" id="ARBA00023119"/>
    </source>
</evidence>
<dbReference type="SMART" id="SM00034">
    <property type="entry name" value="CLECT"/>
    <property type="match status" value="1"/>
</dbReference>
<reference evidence="10" key="1">
    <citation type="submission" date="2021-02" db="EMBL/GenBank/DDBJ databases">
        <title>Comparative genomics reveals that relaxation of natural selection precedes convergent phenotypic evolution of cavefish.</title>
        <authorList>
            <person name="Peng Z."/>
        </authorList>
    </citation>
    <scope>NUCLEOTIDE SEQUENCE</scope>
    <source>
        <tissue evidence="10">Muscle</tissue>
    </source>
</reference>
<dbReference type="InterPro" id="IPR051663">
    <property type="entry name" value="CLec_Tetranectin-domain"/>
</dbReference>
<evidence type="ECO:0000256" key="2">
    <source>
        <dbReference type="ARBA" id="ARBA00022525"/>
    </source>
</evidence>
<evidence type="ECO:0000256" key="7">
    <source>
        <dbReference type="SAM" id="MobiDB-lite"/>
    </source>
</evidence>
<feature type="domain" description="C-type lectin" evidence="9">
    <location>
        <begin position="144"/>
        <end position="258"/>
    </location>
</feature>
<dbReference type="SUPFAM" id="SSF56436">
    <property type="entry name" value="C-type lectin-like"/>
    <property type="match status" value="1"/>
</dbReference>
<keyword evidence="2" id="KW-0964">Secreted</keyword>
<evidence type="ECO:0000256" key="3">
    <source>
        <dbReference type="ARBA" id="ARBA00022729"/>
    </source>
</evidence>
<dbReference type="InterPro" id="IPR016187">
    <property type="entry name" value="CTDL_fold"/>
</dbReference>
<keyword evidence="4" id="KW-0430">Lectin</keyword>
<feature type="region of interest" description="Disordered" evidence="7">
    <location>
        <begin position="39"/>
        <end position="105"/>
    </location>
</feature>
<accession>A0A9W7T4Y9</accession>
<name>A0A9W7T4Y9_TRIRA</name>
<dbReference type="PANTHER" id="PTHR22799">
    <property type="entry name" value="TETRANECTIN-RELATED"/>
    <property type="match status" value="1"/>
</dbReference>
<comment type="caution">
    <text evidence="10">The sequence shown here is derived from an EMBL/GenBank/DDBJ whole genome shotgun (WGS) entry which is preliminary data.</text>
</comment>
<evidence type="ECO:0000256" key="5">
    <source>
        <dbReference type="ARBA" id="ARBA00022837"/>
    </source>
</evidence>
<dbReference type="GO" id="GO:0005581">
    <property type="term" value="C:collagen trimer"/>
    <property type="evidence" value="ECO:0007669"/>
    <property type="project" value="UniProtKB-KW"/>
</dbReference>
<dbReference type="InterPro" id="IPR001304">
    <property type="entry name" value="C-type_lectin-like"/>
</dbReference>
<sequence length="270" mass="29060">MDGENFGGKLFLFVFLCNIYSVCTTTEVCSNSILPGAKGDAGEVGAEGEEGRMGKTGPPGLRGLTGERGEKGDVGQMGKMGPIGDRGDKGQQGTHGPPGMKGNPGTTCDCGRYRKVVGQMDVNISKLKNAVKVLKNVILGIRETEDKFYLLLKEQRKYGEARLNCKLRGGSLAMPRTTESNTLLAKYVSEADLTHVFIGLQVGEPEVGYMYADGEPLLNITSWGLQGPHRDEGSCVQMSNTGAWSQVECGATQYYICEFAKTRKTPAIVM</sequence>
<evidence type="ECO:0000313" key="10">
    <source>
        <dbReference type="EMBL" id="KAI7790146.1"/>
    </source>
</evidence>
<dbReference type="InterPro" id="IPR008160">
    <property type="entry name" value="Collagen"/>
</dbReference>
<dbReference type="Pfam" id="PF00059">
    <property type="entry name" value="Lectin_C"/>
    <property type="match status" value="1"/>
</dbReference>
<dbReference type="AlphaFoldDB" id="A0A9W7T4Y9"/>
<feature type="signal peptide" evidence="8">
    <location>
        <begin position="1"/>
        <end position="25"/>
    </location>
</feature>
<dbReference type="GO" id="GO:0001503">
    <property type="term" value="P:ossification"/>
    <property type="evidence" value="ECO:0007669"/>
    <property type="project" value="TreeGrafter"/>
</dbReference>
<evidence type="ECO:0000313" key="11">
    <source>
        <dbReference type="Proteomes" id="UP001059041"/>
    </source>
</evidence>
<keyword evidence="6" id="KW-0176">Collagen</keyword>
<dbReference type="GO" id="GO:0008083">
    <property type="term" value="F:growth factor activity"/>
    <property type="evidence" value="ECO:0007669"/>
    <property type="project" value="TreeGrafter"/>
</dbReference>
<keyword evidence="5" id="KW-0106">Calcium</keyword>